<proteinExistence type="predicted"/>
<reference evidence="1" key="2">
    <citation type="journal article" date="2022" name="New Phytol.">
        <title>Evolutionary transition to the ectomycorrhizal habit in the genomes of a hyperdiverse lineage of mushroom-forming fungi.</title>
        <authorList>
            <person name="Looney B."/>
            <person name="Miyauchi S."/>
            <person name="Morin E."/>
            <person name="Drula E."/>
            <person name="Courty P.E."/>
            <person name="Kohler A."/>
            <person name="Kuo A."/>
            <person name="LaButti K."/>
            <person name="Pangilinan J."/>
            <person name="Lipzen A."/>
            <person name="Riley R."/>
            <person name="Andreopoulos W."/>
            <person name="He G."/>
            <person name="Johnson J."/>
            <person name="Nolan M."/>
            <person name="Tritt A."/>
            <person name="Barry K.W."/>
            <person name="Grigoriev I.V."/>
            <person name="Nagy L.G."/>
            <person name="Hibbett D."/>
            <person name="Henrissat B."/>
            <person name="Matheny P.B."/>
            <person name="Labbe J."/>
            <person name="Martin F.M."/>
        </authorList>
    </citation>
    <scope>NUCLEOTIDE SEQUENCE</scope>
    <source>
        <strain evidence="1">FP105234-sp</strain>
    </source>
</reference>
<name>A0ACB8R2G7_9AGAM</name>
<evidence type="ECO:0000313" key="2">
    <source>
        <dbReference type="Proteomes" id="UP000814033"/>
    </source>
</evidence>
<accession>A0ACB8R2G7</accession>
<dbReference type="EMBL" id="MU276601">
    <property type="protein sequence ID" value="KAI0038077.1"/>
    <property type="molecule type" value="Genomic_DNA"/>
</dbReference>
<evidence type="ECO:0000313" key="1">
    <source>
        <dbReference type="EMBL" id="KAI0038077.1"/>
    </source>
</evidence>
<comment type="caution">
    <text evidence="1">The sequence shown here is derived from an EMBL/GenBank/DDBJ whole genome shotgun (WGS) entry which is preliminary data.</text>
</comment>
<reference evidence="1" key="1">
    <citation type="submission" date="2021-02" db="EMBL/GenBank/DDBJ databases">
        <authorList>
            <consortium name="DOE Joint Genome Institute"/>
            <person name="Ahrendt S."/>
            <person name="Looney B.P."/>
            <person name="Miyauchi S."/>
            <person name="Morin E."/>
            <person name="Drula E."/>
            <person name="Courty P.E."/>
            <person name="Chicoki N."/>
            <person name="Fauchery L."/>
            <person name="Kohler A."/>
            <person name="Kuo A."/>
            <person name="Labutti K."/>
            <person name="Pangilinan J."/>
            <person name="Lipzen A."/>
            <person name="Riley R."/>
            <person name="Andreopoulos W."/>
            <person name="He G."/>
            <person name="Johnson J."/>
            <person name="Barry K.W."/>
            <person name="Grigoriev I.V."/>
            <person name="Nagy L."/>
            <person name="Hibbett D."/>
            <person name="Henrissat B."/>
            <person name="Matheny P.B."/>
            <person name="Labbe J."/>
            <person name="Martin F."/>
        </authorList>
    </citation>
    <scope>NUCLEOTIDE SEQUENCE</scope>
    <source>
        <strain evidence="1">FP105234-sp</strain>
    </source>
</reference>
<protein>
    <submittedName>
        <fullName evidence="1">Uncharacterized protein</fullName>
    </submittedName>
</protein>
<sequence length="213" mass="24582">GRSFQPTVGRGQRVELLIKFGYAREANLINHVETNQKQFHQLSMYPIFTEWQRALAFYGQVLKFPQRTISVYEFSNSVQFSTRQGSKTGKDGPQSNDQWTTTTSPGIDTTPRSSRPIEKFDQLPRAPLQHNQMVTVWDISSIFQNEHGDINESDVNEDFFLSVFRRRKLIGKEVRNEEIPPNSLVGIVHTANKYKEDKISFNIQAVYILVKPM</sequence>
<keyword evidence="2" id="KW-1185">Reference proteome</keyword>
<gene>
    <name evidence="1" type="ORF">FA95DRAFT_1578418</name>
</gene>
<organism evidence="1 2">
    <name type="scientific">Auriscalpium vulgare</name>
    <dbReference type="NCBI Taxonomy" id="40419"/>
    <lineage>
        <taxon>Eukaryota</taxon>
        <taxon>Fungi</taxon>
        <taxon>Dikarya</taxon>
        <taxon>Basidiomycota</taxon>
        <taxon>Agaricomycotina</taxon>
        <taxon>Agaricomycetes</taxon>
        <taxon>Russulales</taxon>
        <taxon>Auriscalpiaceae</taxon>
        <taxon>Auriscalpium</taxon>
    </lineage>
</organism>
<feature type="non-terminal residue" evidence="1">
    <location>
        <position position="1"/>
    </location>
</feature>
<dbReference type="Proteomes" id="UP000814033">
    <property type="component" value="Unassembled WGS sequence"/>
</dbReference>